<dbReference type="Pfam" id="PF00144">
    <property type="entry name" value="Beta-lactamase"/>
    <property type="match status" value="1"/>
</dbReference>
<dbReference type="PANTHER" id="PTHR43283">
    <property type="entry name" value="BETA-LACTAMASE-RELATED"/>
    <property type="match status" value="1"/>
</dbReference>
<dbReference type="Gene3D" id="3.40.710.10">
    <property type="entry name" value="DD-peptidase/beta-lactamase superfamily"/>
    <property type="match status" value="1"/>
</dbReference>
<organism evidence="3 4">
    <name type="scientific">Aurantiacibacter sediminis</name>
    <dbReference type="NCBI Taxonomy" id="2793064"/>
    <lineage>
        <taxon>Bacteria</taxon>
        <taxon>Pseudomonadati</taxon>
        <taxon>Pseudomonadota</taxon>
        <taxon>Alphaproteobacteria</taxon>
        <taxon>Sphingomonadales</taxon>
        <taxon>Erythrobacteraceae</taxon>
        <taxon>Aurantiacibacter</taxon>
    </lineage>
</organism>
<dbReference type="Proteomes" id="UP000602442">
    <property type="component" value="Unassembled WGS sequence"/>
</dbReference>
<keyword evidence="3" id="KW-0378">Hydrolase</keyword>
<feature type="signal peptide" evidence="1">
    <location>
        <begin position="1"/>
        <end position="32"/>
    </location>
</feature>
<reference evidence="3 4" key="1">
    <citation type="submission" date="2020-11" db="EMBL/GenBank/DDBJ databases">
        <title>Erythrobacter sediminis sp. nov., a marine bacterium from a tidal flat of Garorim Bay.</title>
        <authorList>
            <person name="Kim D."/>
            <person name="Yoo Y."/>
            <person name="Kim J.-J."/>
        </authorList>
    </citation>
    <scope>NUCLEOTIDE SEQUENCE [LARGE SCALE GENOMIC DNA]</scope>
    <source>
        <strain evidence="3 4">JGD-13</strain>
    </source>
</reference>
<accession>A0ABS0N275</accession>
<gene>
    <name evidence="3" type="ORF">I5L03_02005</name>
</gene>
<dbReference type="InterPro" id="IPR012338">
    <property type="entry name" value="Beta-lactam/transpept-like"/>
</dbReference>
<dbReference type="InterPro" id="IPR050789">
    <property type="entry name" value="Diverse_Enzym_Activities"/>
</dbReference>
<dbReference type="SUPFAM" id="SSF56601">
    <property type="entry name" value="beta-lactamase/transpeptidase-like"/>
    <property type="match status" value="1"/>
</dbReference>
<evidence type="ECO:0000313" key="3">
    <source>
        <dbReference type="EMBL" id="MBH5321356.1"/>
    </source>
</evidence>
<comment type="caution">
    <text evidence="3">The sequence shown here is derived from an EMBL/GenBank/DDBJ whole genome shotgun (WGS) entry which is preliminary data.</text>
</comment>
<evidence type="ECO:0000313" key="4">
    <source>
        <dbReference type="Proteomes" id="UP000602442"/>
    </source>
</evidence>
<dbReference type="EMBL" id="JAEANY010000001">
    <property type="protein sequence ID" value="MBH5321356.1"/>
    <property type="molecule type" value="Genomic_DNA"/>
</dbReference>
<keyword evidence="4" id="KW-1185">Reference proteome</keyword>
<dbReference type="GO" id="GO:0016787">
    <property type="term" value="F:hydrolase activity"/>
    <property type="evidence" value="ECO:0007669"/>
    <property type="project" value="UniProtKB-KW"/>
</dbReference>
<feature type="chain" id="PRO_5046463129" evidence="1">
    <location>
        <begin position="33"/>
        <end position="385"/>
    </location>
</feature>
<dbReference type="PANTHER" id="PTHR43283:SF7">
    <property type="entry name" value="BETA-LACTAMASE-RELATED DOMAIN-CONTAINING PROTEIN"/>
    <property type="match status" value="1"/>
</dbReference>
<feature type="domain" description="Beta-lactamase-related" evidence="2">
    <location>
        <begin position="79"/>
        <end position="369"/>
    </location>
</feature>
<protein>
    <submittedName>
        <fullName evidence="3">Serine hydrolase</fullName>
    </submittedName>
</protein>
<dbReference type="PROSITE" id="PS51257">
    <property type="entry name" value="PROKAR_LIPOPROTEIN"/>
    <property type="match status" value="1"/>
</dbReference>
<keyword evidence="1" id="KW-0732">Signal</keyword>
<evidence type="ECO:0000259" key="2">
    <source>
        <dbReference type="Pfam" id="PF00144"/>
    </source>
</evidence>
<sequence length="385" mass="41690">MTRRTSPSRQQRRSPRAVMALGMIAALLGACAQDGPPPIPPLPEEALNAVVVEPGVSQEQLARAVDDVFTAEGVGETRALIVMHEGEIVAERYAAGIDPEAPQIGWSMSKSVTGLIIGSLVADGRLRLDDPAPVSSWQRTGDPRSDITLRQLLQMRSGLRHEEAAAPLYTSPEVRMMYLEGRGDMAAWAEAQPLEDEPGSTFQYSTPTSMILADIATDLLAPDEDAEDRQQAMADYVAARIAGPIGVPSLVGEYDASGTLLGGSNFWATPRDWAKLGEFMRTGGVAGGVQVVPRRWIDFMRTPSPASDDYGAQLWLNRATEADRNVLFAEQGPDTAFAMVGRLGQYVIVSPDQRLTVVRMGMTQGEERPALVEELADIFALYPVR</sequence>
<dbReference type="RefSeq" id="WP_197920029.1">
    <property type="nucleotide sequence ID" value="NZ_CAWPTA010000006.1"/>
</dbReference>
<proteinExistence type="predicted"/>
<evidence type="ECO:0000256" key="1">
    <source>
        <dbReference type="SAM" id="SignalP"/>
    </source>
</evidence>
<dbReference type="InterPro" id="IPR001466">
    <property type="entry name" value="Beta-lactam-related"/>
</dbReference>
<name>A0ABS0N275_9SPHN</name>